<proteinExistence type="inferred from homology"/>
<comment type="caution">
    <text evidence="4">The sequence shown here is derived from an EMBL/GenBank/DDBJ whole genome shotgun (WGS) entry which is preliminary data.</text>
</comment>
<dbReference type="PANTHER" id="PTHR43540">
    <property type="entry name" value="PEROXYUREIDOACRYLATE/UREIDOACRYLATE AMIDOHYDROLASE-RELATED"/>
    <property type="match status" value="1"/>
</dbReference>
<dbReference type="EC" id="3.-.-.-" evidence="4"/>
<dbReference type="RefSeq" id="WP_203626385.1">
    <property type="nucleotide sequence ID" value="NZ_BOLQ01000004.1"/>
</dbReference>
<sequence>MAHQLSNGALLSIDVQQGSRLLANLLPQTTKTQYRGMVATHQALVSAFSQSGQLAVIVTDVPPFLRQNGWFGRSLLEGEEGTDLLRLQKPTPSAFAHTDLAARLRSRGITDLFVCGFVAEDGVLNTVKDAVALGFSVTVIRDATIARNAKGRARSFAQFPRVSTTDEVLALL</sequence>
<evidence type="ECO:0000313" key="5">
    <source>
        <dbReference type="Proteomes" id="UP001597196"/>
    </source>
</evidence>
<dbReference type="GO" id="GO:0016787">
    <property type="term" value="F:hydrolase activity"/>
    <property type="evidence" value="ECO:0007669"/>
    <property type="project" value="UniProtKB-KW"/>
</dbReference>
<dbReference type="Gene3D" id="3.40.50.850">
    <property type="entry name" value="Isochorismatase-like"/>
    <property type="match status" value="1"/>
</dbReference>
<keyword evidence="2 4" id="KW-0378">Hydrolase</keyword>
<evidence type="ECO:0000259" key="3">
    <source>
        <dbReference type="Pfam" id="PF00857"/>
    </source>
</evidence>
<protein>
    <submittedName>
        <fullName evidence="4">Isochorismatase family cysteine hydrolase</fullName>
        <ecNumber evidence="4">3.-.-.-</ecNumber>
    </submittedName>
</protein>
<dbReference type="InterPro" id="IPR050272">
    <property type="entry name" value="Isochorismatase-like_hydrls"/>
</dbReference>
<feature type="domain" description="Isochorismatase-like" evidence="3">
    <location>
        <begin position="9"/>
        <end position="159"/>
    </location>
</feature>
<comment type="similarity">
    <text evidence="1">Belongs to the isochorismatase family.</text>
</comment>
<dbReference type="Pfam" id="PF00857">
    <property type="entry name" value="Isochorismatase"/>
    <property type="match status" value="1"/>
</dbReference>
<dbReference type="EMBL" id="JBHTOC010000010">
    <property type="protein sequence ID" value="MFD1430181.1"/>
    <property type="molecule type" value="Genomic_DNA"/>
</dbReference>
<evidence type="ECO:0000313" key="4">
    <source>
        <dbReference type="EMBL" id="MFD1430181.1"/>
    </source>
</evidence>
<dbReference type="Proteomes" id="UP001597196">
    <property type="component" value="Unassembled WGS sequence"/>
</dbReference>
<gene>
    <name evidence="4" type="ORF">ACFQ4P_07975</name>
</gene>
<evidence type="ECO:0000256" key="1">
    <source>
        <dbReference type="ARBA" id="ARBA00006336"/>
    </source>
</evidence>
<evidence type="ECO:0000256" key="2">
    <source>
        <dbReference type="ARBA" id="ARBA00022801"/>
    </source>
</evidence>
<dbReference type="InterPro" id="IPR000868">
    <property type="entry name" value="Isochorismatase-like_dom"/>
</dbReference>
<dbReference type="CDD" id="cd00431">
    <property type="entry name" value="cysteine_hydrolases"/>
    <property type="match status" value="1"/>
</dbReference>
<dbReference type="SUPFAM" id="SSF52499">
    <property type="entry name" value="Isochorismatase-like hydrolases"/>
    <property type="match status" value="1"/>
</dbReference>
<name>A0ABW4CJR6_9LACO</name>
<accession>A0ABW4CJR6</accession>
<keyword evidence="5" id="KW-1185">Reference proteome</keyword>
<reference evidence="5" key="1">
    <citation type="journal article" date="2019" name="Int. J. Syst. Evol. Microbiol.">
        <title>The Global Catalogue of Microorganisms (GCM) 10K type strain sequencing project: providing services to taxonomists for standard genome sequencing and annotation.</title>
        <authorList>
            <consortium name="The Broad Institute Genomics Platform"/>
            <consortium name="The Broad Institute Genome Sequencing Center for Infectious Disease"/>
            <person name="Wu L."/>
            <person name="Ma J."/>
        </authorList>
    </citation>
    <scope>NUCLEOTIDE SEQUENCE [LARGE SCALE GENOMIC DNA]</scope>
    <source>
        <strain evidence="5">CCM 8980</strain>
    </source>
</reference>
<dbReference type="InterPro" id="IPR036380">
    <property type="entry name" value="Isochorismatase-like_sf"/>
</dbReference>
<organism evidence="4 5">
    <name type="scientific">Lacticaseibacillus mingshuiensis</name>
    <dbReference type="NCBI Taxonomy" id="2799574"/>
    <lineage>
        <taxon>Bacteria</taxon>
        <taxon>Bacillati</taxon>
        <taxon>Bacillota</taxon>
        <taxon>Bacilli</taxon>
        <taxon>Lactobacillales</taxon>
        <taxon>Lactobacillaceae</taxon>
        <taxon>Lacticaseibacillus</taxon>
    </lineage>
</organism>